<dbReference type="AlphaFoldDB" id="A0A5D5AIM5"/>
<evidence type="ECO:0000313" key="3">
    <source>
        <dbReference type="Proteomes" id="UP000324104"/>
    </source>
</evidence>
<keyword evidence="3" id="KW-1185">Reference proteome</keyword>
<dbReference type="PANTHER" id="PTHR47505:SF1">
    <property type="entry name" value="DNA UTILIZATION PROTEIN YHGH"/>
    <property type="match status" value="1"/>
</dbReference>
<protein>
    <submittedName>
        <fullName evidence="2">ComF family protein</fullName>
    </submittedName>
</protein>
<dbReference type="InterPro" id="IPR000836">
    <property type="entry name" value="PRTase_dom"/>
</dbReference>
<reference evidence="2 3" key="1">
    <citation type="submission" date="2019-08" db="EMBL/GenBank/DDBJ databases">
        <title>Archaea genome.</title>
        <authorList>
            <person name="Kajale S."/>
            <person name="Shouche Y."/>
            <person name="Deshpande N."/>
            <person name="Sharma A."/>
        </authorList>
    </citation>
    <scope>NUCLEOTIDE SEQUENCE [LARGE SCALE GENOMIC DNA]</scope>
    <source>
        <strain evidence="2 3">ESP3B_9</strain>
    </source>
</reference>
<dbReference type="Gene3D" id="3.40.50.2020">
    <property type="match status" value="1"/>
</dbReference>
<dbReference type="EMBL" id="VTAW01000028">
    <property type="protein sequence ID" value="TYT60865.1"/>
    <property type="molecule type" value="Genomic_DNA"/>
</dbReference>
<proteinExistence type="inferred from homology"/>
<gene>
    <name evidence="2" type="ORF">FYC77_16695</name>
</gene>
<name>A0A5D5AIM5_9EURY</name>
<dbReference type="RefSeq" id="WP_149082632.1">
    <property type="nucleotide sequence ID" value="NZ_VTAW01000028.1"/>
</dbReference>
<dbReference type="SUPFAM" id="SSF53271">
    <property type="entry name" value="PRTase-like"/>
    <property type="match status" value="1"/>
</dbReference>
<accession>A0A5D5AIM5</accession>
<organism evidence="2 3">
    <name type="scientific">Natrialba swarupiae</name>
    <dbReference type="NCBI Taxonomy" id="2448032"/>
    <lineage>
        <taxon>Archaea</taxon>
        <taxon>Methanobacteriati</taxon>
        <taxon>Methanobacteriota</taxon>
        <taxon>Stenosarchaea group</taxon>
        <taxon>Halobacteria</taxon>
        <taxon>Halobacteriales</taxon>
        <taxon>Natrialbaceae</taxon>
        <taxon>Natrialba</taxon>
    </lineage>
</organism>
<evidence type="ECO:0000313" key="2">
    <source>
        <dbReference type="EMBL" id="TYT60865.1"/>
    </source>
</evidence>
<sequence length="196" mass="22198">MKGHNEFEYIDRIFTATIYVYEFRDHKLTNAIDDVKTGEYTEEMAEILQWGLEDFGNLSNCDILVPPPRGTKDAESNHMTKIGKVLSERVGIPLHEFLHKSEEYDSQRSLTGAQERWVNVEGNIECIRDFRTSPFAVVIDDIVTTGATLENCARALKEAGASKVVGLAIARTEYIDDLVDAEVYIPEDEIPEDERP</sequence>
<dbReference type="InterPro" id="IPR029057">
    <property type="entry name" value="PRTase-like"/>
</dbReference>
<comment type="caution">
    <text evidence="2">The sequence shown here is derived from an EMBL/GenBank/DDBJ whole genome shotgun (WGS) entry which is preliminary data.</text>
</comment>
<comment type="similarity">
    <text evidence="1">Belongs to the ComF/GntX family.</text>
</comment>
<dbReference type="CDD" id="cd06223">
    <property type="entry name" value="PRTases_typeI"/>
    <property type="match status" value="1"/>
</dbReference>
<dbReference type="PANTHER" id="PTHR47505">
    <property type="entry name" value="DNA UTILIZATION PROTEIN YHGH"/>
    <property type="match status" value="1"/>
</dbReference>
<evidence type="ECO:0000256" key="1">
    <source>
        <dbReference type="ARBA" id="ARBA00008007"/>
    </source>
</evidence>
<dbReference type="InterPro" id="IPR051910">
    <property type="entry name" value="ComF/GntX_DNA_util-trans"/>
</dbReference>
<dbReference type="Proteomes" id="UP000324104">
    <property type="component" value="Unassembled WGS sequence"/>
</dbReference>